<keyword evidence="2" id="KW-1185">Reference proteome</keyword>
<sequence length="95" mass="10972">MDSRNVAKRKKPRAASGKECLYERRIKKQTMEAQPHAWKSPTCLQQVSNALQAMQMQLYKRCSGVILSADARLFCYWSLRAWARGLTPEPPRHIP</sequence>
<evidence type="ECO:0000313" key="1">
    <source>
        <dbReference type="EMBL" id="CAL1606085.1"/>
    </source>
</evidence>
<evidence type="ECO:0000313" key="2">
    <source>
        <dbReference type="Proteomes" id="UP001497482"/>
    </source>
</evidence>
<dbReference type="AlphaFoldDB" id="A0AAV2LYK6"/>
<gene>
    <name evidence="1" type="ORF">KC01_LOCUS33343</name>
</gene>
<dbReference type="Proteomes" id="UP001497482">
    <property type="component" value="Chromosome 5"/>
</dbReference>
<dbReference type="EMBL" id="OZ035827">
    <property type="protein sequence ID" value="CAL1606085.1"/>
    <property type="molecule type" value="Genomic_DNA"/>
</dbReference>
<accession>A0AAV2LYK6</accession>
<protein>
    <submittedName>
        <fullName evidence="1">Uncharacterized protein</fullName>
    </submittedName>
</protein>
<proteinExistence type="predicted"/>
<organism evidence="1 2">
    <name type="scientific">Knipowitschia caucasica</name>
    <name type="common">Caucasian dwarf goby</name>
    <name type="synonym">Pomatoschistus caucasicus</name>
    <dbReference type="NCBI Taxonomy" id="637954"/>
    <lineage>
        <taxon>Eukaryota</taxon>
        <taxon>Metazoa</taxon>
        <taxon>Chordata</taxon>
        <taxon>Craniata</taxon>
        <taxon>Vertebrata</taxon>
        <taxon>Euteleostomi</taxon>
        <taxon>Actinopterygii</taxon>
        <taxon>Neopterygii</taxon>
        <taxon>Teleostei</taxon>
        <taxon>Neoteleostei</taxon>
        <taxon>Acanthomorphata</taxon>
        <taxon>Gobiaria</taxon>
        <taxon>Gobiiformes</taxon>
        <taxon>Gobioidei</taxon>
        <taxon>Gobiidae</taxon>
        <taxon>Gobiinae</taxon>
        <taxon>Knipowitschia</taxon>
    </lineage>
</organism>
<reference evidence="1 2" key="1">
    <citation type="submission" date="2024-04" db="EMBL/GenBank/DDBJ databases">
        <authorList>
            <person name="Waldvogel A.-M."/>
            <person name="Schoenle A."/>
        </authorList>
    </citation>
    <scope>NUCLEOTIDE SEQUENCE [LARGE SCALE GENOMIC DNA]</scope>
</reference>
<name>A0AAV2LYK6_KNICA</name>